<dbReference type="GeneID" id="35440023"/>
<name>A0A2G4SRF8_RHIZD</name>
<accession>A0A2G4SRF8</accession>
<organism evidence="1 2">
    <name type="scientific">Rhizopus microsporus ATCC 52813</name>
    <dbReference type="NCBI Taxonomy" id="1340429"/>
    <lineage>
        <taxon>Eukaryota</taxon>
        <taxon>Fungi</taxon>
        <taxon>Fungi incertae sedis</taxon>
        <taxon>Mucoromycota</taxon>
        <taxon>Mucoromycotina</taxon>
        <taxon>Mucoromycetes</taxon>
        <taxon>Mucorales</taxon>
        <taxon>Mucorineae</taxon>
        <taxon>Rhizopodaceae</taxon>
        <taxon>Rhizopus</taxon>
    </lineage>
</organism>
<dbReference type="RefSeq" id="XP_023465040.1">
    <property type="nucleotide sequence ID" value="XM_023609033.1"/>
</dbReference>
<reference evidence="1 2" key="1">
    <citation type="journal article" date="2016" name="Proc. Natl. Acad. Sci. U.S.A.">
        <title>Lipid metabolic changes in an early divergent fungus govern the establishment of a mutualistic symbiosis with endobacteria.</title>
        <authorList>
            <person name="Lastovetsky O.A."/>
            <person name="Gaspar M.L."/>
            <person name="Mondo S.J."/>
            <person name="LaButti K.M."/>
            <person name="Sandor L."/>
            <person name="Grigoriev I.V."/>
            <person name="Henry S.A."/>
            <person name="Pawlowska T.E."/>
        </authorList>
    </citation>
    <scope>NUCLEOTIDE SEQUENCE [LARGE SCALE GENOMIC DNA]</scope>
    <source>
        <strain evidence="1 2">ATCC 52813</strain>
    </source>
</reference>
<gene>
    <name evidence="1" type="ORF">RHIMIDRAFT_238766</name>
</gene>
<protein>
    <submittedName>
        <fullName evidence="1">Uncharacterized protein</fullName>
    </submittedName>
</protein>
<dbReference type="EMBL" id="KZ303852">
    <property type="protein sequence ID" value="PHZ11332.1"/>
    <property type="molecule type" value="Genomic_DNA"/>
</dbReference>
<sequence length="58" mass="6269">EAVEEEKEDIGSWLLILLDAVVSSGIFETGLLDGFCVKEVAVGGLMLSVDRLIELMTD</sequence>
<dbReference type="Proteomes" id="UP000242254">
    <property type="component" value="Unassembled WGS sequence"/>
</dbReference>
<evidence type="ECO:0000313" key="1">
    <source>
        <dbReference type="EMBL" id="PHZ11332.1"/>
    </source>
</evidence>
<proteinExistence type="predicted"/>
<keyword evidence="2" id="KW-1185">Reference proteome</keyword>
<evidence type="ECO:0000313" key="2">
    <source>
        <dbReference type="Proteomes" id="UP000242254"/>
    </source>
</evidence>
<dbReference type="AlphaFoldDB" id="A0A2G4SRF8"/>
<feature type="non-terminal residue" evidence="1">
    <location>
        <position position="1"/>
    </location>
</feature>